<dbReference type="EMBL" id="JAIWYP010000008">
    <property type="protein sequence ID" value="KAH3786942.1"/>
    <property type="molecule type" value="Genomic_DNA"/>
</dbReference>
<dbReference type="InterPro" id="IPR017907">
    <property type="entry name" value="Znf_RING_CS"/>
</dbReference>
<keyword evidence="7 9" id="KW-0862">Zinc</keyword>
<dbReference type="InterPro" id="IPR013083">
    <property type="entry name" value="Znf_RING/FYVE/PHD"/>
</dbReference>
<dbReference type="InterPro" id="IPR039399">
    <property type="entry name" value="Deltex_C_sf"/>
</dbReference>
<accession>A0A9D4EVC9</accession>
<keyword evidence="4 9" id="KW-0808">Transferase</keyword>
<evidence type="ECO:0000313" key="12">
    <source>
        <dbReference type="Proteomes" id="UP000828390"/>
    </source>
</evidence>
<evidence type="ECO:0000256" key="5">
    <source>
        <dbReference type="ARBA" id="ARBA00022723"/>
    </source>
</evidence>
<dbReference type="Pfam" id="PF13639">
    <property type="entry name" value="zf-RING_2"/>
    <property type="match status" value="1"/>
</dbReference>
<dbReference type="Pfam" id="PF18102">
    <property type="entry name" value="DTC"/>
    <property type="match status" value="1"/>
</dbReference>
<comment type="caution">
    <text evidence="11">The sequence shown here is derived from an EMBL/GenBank/DDBJ whole genome shotgun (WGS) entry which is preliminary data.</text>
</comment>
<dbReference type="Gene3D" id="3.30.390.130">
    <property type="match status" value="1"/>
</dbReference>
<dbReference type="GO" id="GO:0061630">
    <property type="term" value="F:ubiquitin protein ligase activity"/>
    <property type="evidence" value="ECO:0007669"/>
    <property type="project" value="UniProtKB-UniRule"/>
</dbReference>
<name>A0A9D4EVC9_DREPO</name>
<sequence>IFGVPMDICTEQYVQAVWLYSKLGADSSLREIHFVDIVPEVVMKIQTRFDEFVKKGELSKADKFGTSSLRYHNKPCDLGFQTETKAPSISEQELKDQGQCAICMDDFTNPKKLVCGHIICTDCISQQFAVKQVCPNCGKICGIITGDQPPGTMRISRDWVSCVGFEGVGRICISYHLMEESRRQIIQLREGEDVCRMLKVAFQRKLIFTIGSSRTTGEEGVITWNDIHHKTDPRPQSQFGYPGPSYLERVTDELKTKGVTHADINLNDKLESTIYSD</sequence>
<evidence type="ECO:0000256" key="1">
    <source>
        <dbReference type="ARBA" id="ARBA00000900"/>
    </source>
</evidence>
<comment type="pathway">
    <text evidence="2 9">Protein modification; protein ubiquitination.</text>
</comment>
<dbReference type="PROSITE" id="PS50089">
    <property type="entry name" value="ZF_RING_2"/>
    <property type="match status" value="1"/>
</dbReference>
<dbReference type="EC" id="2.3.2.27" evidence="9"/>
<dbReference type="Gene3D" id="3.30.40.10">
    <property type="entry name" value="Zinc/RING finger domain, C3HC4 (zinc finger)"/>
    <property type="match status" value="1"/>
</dbReference>
<organism evidence="11 12">
    <name type="scientific">Dreissena polymorpha</name>
    <name type="common">Zebra mussel</name>
    <name type="synonym">Mytilus polymorpha</name>
    <dbReference type="NCBI Taxonomy" id="45954"/>
    <lineage>
        <taxon>Eukaryota</taxon>
        <taxon>Metazoa</taxon>
        <taxon>Spiralia</taxon>
        <taxon>Lophotrochozoa</taxon>
        <taxon>Mollusca</taxon>
        <taxon>Bivalvia</taxon>
        <taxon>Autobranchia</taxon>
        <taxon>Heteroconchia</taxon>
        <taxon>Euheterodonta</taxon>
        <taxon>Imparidentia</taxon>
        <taxon>Neoheterodontei</taxon>
        <taxon>Myida</taxon>
        <taxon>Dreissenoidea</taxon>
        <taxon>Dreissenidae</taxon>
        <taxon>Dreissena</taxon>
    </lineage>
</organism>
<evidence type="ECO:0000256" key="6">
    <source>
        <dbReference type="ARBA" id="ARBA00022771"/>
    </source>
</evidence>
<dbReference type="GO" id="GO:0007219">
    <property type="term" value="P:Notch signaling pathway"/>
    <property type="evidence" value="ECO:0007669"/>
    <property type="project" value="InterPro"/>
</dbReference>
<evidence type="ECO:0000256" key="4">
    <source>
        <dbReference type="ARBA" id="ARBA00022679"/>
    </source>
</evidence>
<evidence type="ECO:0000256" key="7">
    <source>
        <dbReference type="ARBA" id="ARBA00022833"/>
    </source>
</evidence>
<reference evidence="11" key="1">
    <citation type="journal article" date="2019" name="bioRxiv">
        <title>The Genome of the Zebra Mussel, Dreissena polymorpha: A Resource for Invasive Species Research.</title>
        <authorList>
            <person name="McCartney M.A."/>
            <person name="Auch B."/>
            <person name="Kono T."/>
            <person name="Mallez S."/>
            <person name="Zhang Y."/>
            <person name="Obille A."/>
            <person name="Becker A."/>
            <person name="Abrahante J.E."/>
            <person name="Garbe J."/>
            <person name="Badalamenti J.P."/>
            <person name="Herman A."/>
            <person name="Mangelson H."/>
            <person name="Liachko I."/>
            <person name="Sullivan S."/>
            <person name="Sone E.D."/>
            <person name="Koren S."/>
            <person name="Silverstein K.A.T."/>
            <person name="Beckman K.B."/>
            <person name="Gohl D.M."/>
        </authorList>
    </citation>
    <scope>NUCLEOTIDE SEQUENCE</scope>
    <source>
        <strain evidence="11">Duluth1</strain>
        <tissue evidence="11">Whole animal</tissue>
    </source>
</reference>
<dbReference type="Proteomes" id="UP000828390">
    <property type="component" value="Unassembled WGS sequence"/>
</dbReference>
<feature type="non-terminal residue" evidence="11">
    <location>
        <position position="277"/>
    </location>
</feature>
<comment type="subcellular location">
    <subcellularLocation>
        <location evidence="9">Cytoplasm</location>
    </subcellularLocation>
</comment>
<evidence type="ECO:0000313" key="11">
    <source>
        <dbReference type="EMBL" id="KAH3786942.1"/>
    </source>
</evidence>
<dbReference type="GO" id="GO:0008270">
    <property type="term" value="F:zinc ion binding"/>
    <property type="evidence" value="ECO:0007669"/>
    <property type="project" value="UniProtKB-KW"/>
</dbReference>
<dbReference type="PANTHER" id="PTHR12622">
    <property type="entry name" value="DELTEX-RELATED"/>
    <property type="match status" value="1"/>
</dbReference>
<evidence type="ECO:0000256" key="9">
    <source>
        <dbReference type="RuleBase" id="RU367105"/>
    </source>
</evidence>
<keyword evidence="9" id="KW-0963">Cytoplasm</keyword>
<dbReference type="InterPro" id="IPR001841">
    <property type="entry name" value="Znf_RING"/>
</dbReference>
<dbReference type="InterPro" id="IPR039398">
    <property type="entry name" value="Deltex_fam"/>
</dbReference>
<dbReference type="PROSITE" id="PS00518">
    <property type="entry name" value="ZF_RING_1"/>
    <property type="match status" value="1"/>
</dbReference>
<keyword evidence="12" id="KW-1185">Reference proteome</keyword>
<evidence type="ECO:0000256" key="3">
    <source>
        <dbReference type="ARBA" id="ARBA00009413"/>
    </source>
</evidence>
<dbReference type="AlphaFoldDB" id="A0A9D4EVC9"/>
<dbReference type="SMART" id="SM00184">
    <property type="entry name" value="RING"/>
    <property type="match status" value="1"/>
</dbReference>
<evidence type="ECO:0000259" key="10">
    <source>
        <dbReference type="PROSITE" id="PS50089"/>
    </source>
</evidence>
<protein>
    <recommendedName>
        <fullName evidence="9">E3 ubiquitin-protein ligase</fullName>
        <ecNumber evidence="9">2.3.2.27</ecNumber>
    </recommendedName>
</protein>
<evidence type="ECO:0000256" key="2">
    <source>
        <dbReference type="ARBA" id="ARBA00004906"/>
    </source>
</evidence>
<evidence type="ECO:0000256" key="8">
    <source>
        <dbReference type="PROSITE-ProRule" id="PRU00175"/>
    </source>
</evidence>
<dbReference type="GO" id="GO:0016567">
    <property type="term" value="P:protein ubiquitination"/>
    <property type="evidence" value="ECO:0007669"/>
    <property type="project" value="UniProtKB-UniRule"/>
</dbReference>
<keyword evidence="5 9" id="KW-0479">Metal-binding</keyword>
<feature type="domain" description="RING-type" evidence="10">
    <location>
        <begin position="100"/>
        <end position="137"/>
    </location>
</feature>
<dbReference type="GO" id="GO:0005737">
    <property type="term" value="C:cytoplasm"/>
    <property type="evidence" value="ECO:0007669"/>
    <property type="project" value="UniProtKB-SubCell"/>
</dbReference>
<dbReference type="InterPro" id="IPR039396">
    <property type="entry name" value="Deltex_C"/>
</dbReference>
<comment type="similarity">
    <text evidence="3 9">Belongs to the Deltex family.</text>
</comment>
<dbReference type="SUPFAM" id="SSF57850">
    <property type="entry name" value="RING/U-box"/>
    <property type="match status" value="1"/>
</dbReference>
<comment type="catalytic activity">
    <reaction evidence="1 9">
        <text>S-ubiquitinyl-[E2 ubiquitin-conjugating enzyme]-L-cysteine + [acceptor protein]-L-lysine = [E2 ubiquitin-conjugating enzyme]-L-cysteine + N(6)-ubiquitinyl-[acceptor protein]-L-lysine.</text>
        <dbReference type="EC" id="2.3.2.27"/>
    </reaction>
</comment>
<proteinExistence type="inferred from homology"/>
<keyword evidence="6 8" id="KW-0863">Zinc-finger</keyword>
<gene>
    <name evidence="11" type="ORF">DPMN_165060</name>
</gene>
<reference evidence="11" key="2">
    <citation type="submission" date="2020-11" db="EMBL/GenBank/DDBJ databases">
        <authorList>
            <person name="McCartney M.A."/>
            <person name="Auch B."/>
            <person name="Kono T."/>
            <person name="Mallez S."/>
            <person name="Becker A."/>
            <person name="Gohl D.M."/>
            <person name="Silverstein K.A.T."/>
            <person name="Koren S."/>
            <person name="Bechman K.B."/>
            <person name="Herman A."/>
            <person name="Abrahante J.E."/>
            <person name="Garbe J."/>
        </authorList>
    </citation>
    <scope>NUCLEOTIDE SEQUENCE</scope>
    <source>
        <strain evidence="11">Duluth1</strain>
        <tissue evidence="11">Whole animal</tissue>
    </source>
</reference>